<dbReference type="Proteomes" id="UP000044616">
    <property type="component" value="Unassembled WGS sequence"/>
</dbReference>
<sequence length="166" mass="20258">MIFEEKLSEMYNKIANEINEMIPVEWEKVYVIAYVDDGGGQVIFYYTKPGNDELYYYSSIVEDYNVLEEIFDDLWMELYRSFKKLRNIFKEESLEPWTSCEFDFTSEGKLNVSFDYIDWINTEFDQLGQENYYNYRKFGIIPEMEYEMEEVKQIEQYIKEQEEAEQ</sequence>
<reference evidence="1 2" key="1">
    <citation type="submission" date="2014-05" db="EMBL/GenBank/DDBJ databases">
        <authorList>
            <person name="Aslett A.Martin."/>
            <person name="De Silva Nishadi"/>
        </authorList>
    </citation>
    <scope>NUCLEOTIDE SEQUENCE [LARGE SCALE GENOMIC DNA]</scope>
</reference>
<dbReference type="EMBL" id="CCEH01000002">
    <property type="protein sequence ID" value="CDR27160.1"/>
    <property type="molecule type" value="Genomic_DNA"/>
</dbReference>
<dbReference type="NCBIfam" id="TIGR01741">
    <property type="entry name" value="staph_tand_hypo"/>
    <property type="match status" value="1"/>
</dbReference>
<dbReference type="Gene3D" id="3.30.500.20">
    <property type="entry name" value="BH3703-like domains"/>
    <property type="match status" value="1"/>
</dbReference>
<proteinExistence type="predicted"/>
<dbReference type="AlphaFoldDB" id="A0A077UFX3"/>
<dbReference type="SUPFAM" id="SSF160424">
    <property type="entry name" value="BH3703-like"/>
    <property type="match status" value="1"/>
</dbReference>
<evidence type="ECO:0008006" key="3">
    <source>
        <dbReference type="Google" id="ProtNLM"/>
    </source>
</evidence>
<gene>
    <name evidence="1" type="ORF">ERS140147_00386</name>
</gene>
<dbReference type="RefSeq" id="WP_047529261.1">
    <property type="nucleotide sequence ID" value="NZ_CCEH01000002.1"/>
</dbReference>
<evidence type="ECO:0000313" key="1">
    <source>
        <dbReference type="EMBL" id="CDR27160.1"/>
    </source>
</evidence>
<organism evidence="1 2">
    <name type="scientific">Staphylococcus schweitzeri</name>
    <dbReference type="NCBI Taxonomy" id="1654388"/>
    <lineage>
        <taxon>Bacteria</taxon>
        <taxon>Bacillati</taxon>
        <taxon>Bacillota</taxon>
        <taxon>Bacilli</taxon>
        <taxon>Bacillales</taxon>
        <taxon>Staphylococcaceae</taxon>
        <taxon>Staphylococcus</taxon>
    </lineage>
</organism>
<dbReference type="Pfam" id="PF04634">
    <property type="entry name" value="YezG-like"/>
    <property type="match status" value="1"/>
</dbReference>
<dbReference type="InterPro" id="IPR006728">
    <property type="entry name" value="YezG-like"/>
</dbReference>
<evidence type="ECO:0000313" key="2">
    <source>
        <dbReference type="Proteomes" id="UP000044616"/>
    </source>
</evidence>
<protein>
    <recommendedName>
        <fullName evidence="3">TIGR01741 family protein</fullName>
    </recommendedName>
</protein>
<accession>A0A077UFX3</accession>
<dbReference type="InterPro" id="IPR036170">
    <property type="entry name" value="YezG-like_sf"/>
</dbReference>
<name>A0A077UFX3_9STAP</name>